<dbReference type="InterPro" id="IPR012340">
    <property type="entry name" value="NA-bd_OB-fold"/>
</dbReference>
<dbReference type="InterPro" id="IPR004659">
    <property type="entry name" value="RNase_E/G"/>
</dbReference>
<dbReference type="EMBL" id="PDTV01000009">
    <property type="protein sequence ID" value="PIE82986.1"/>
    <property type="molecule type" value="Genomic_DNA"/>
</dbReference>
<evidence type="ECO:0000256" key="6">
    <source>
        <dbReference type="ARBA" id="ARBA00022552"/>
    </source>
</evidence>
<comment type="similarity">
    <text evidence="3">Belongs to the RNase E/G family. RNase G subfamily.</text>
</comment>
<dbReference type="GO" id="GO:0006364">
    <property type="term" value="P:rRNA processing"/>
    <property type="evidence" value="ECO:0007669"/>
    <property type="project" value="UniProtKB-KW"/>
</dbReference>
<evidence type="ECO:0000313" key="17">
    <source>
        <dbReference type="EMBL" id="PIE82986.1"/>
    </source>
</evidence>
<keyword evidence="12" id="KW-0255">Endonuclease</keyword>
<dbReference type="SUPFAM" id="SSF50249">
    <property type="entry name" value="Nucleic acid-binding proteins"/>
    <property type="match status" value="1"/>
</dbReference>
<keyword evidence="7" id="KW-0820">tRNA-binding</keyword>
<dbReference type="NCBIfam" id="TIGR00757">
    <property type="entry name" value="RNaseEG"/>
    <property type="match status" value="1"/>
</dbReference>
<evidence type="ECO:0000256" key="1">
    <source>
        <dbReference type="ARBA" id="ARBA00001946"/>
    </source>
</evidence>
<dbReference type="GO" id="GO:0005737">
    <property type="term" value="C:cytoplasm"/>
    <property type="evidence" value="ECO:0007669"/>
    <property type="project" value="UniProtKB-SubCell"/>
</dbReference>
<evidence type="ECO:0000256" key="14">
    <source>
        <dbReference type="ARBA" id="ARBA00022842"/>
    </source>
</evidence>
<dbReference type="GO" id="GO:0016787">
    <property type="term" value="F:hydrolase activity"/>
    <property type="evidence" value="ECO:0007669"/>
    <property type="project" value="UniProtKB-KW"/>
</dbReference>
<keyword evidence="9" id="KW-0540">Nuclease</keyword>
<keyword evidence="10" id="KW-0479">Metal-binding</keyword>
<proteinExistence type="inferred from homology"/>
<comment type="caution">
    <text evidence="17">The sequence shown here is derived from an EMBL/GenBank/DDBJ whole genome shotgun (WGS) entry which is preliminary data.</text>
</comment>
<dbReference type="CDD" id="cd04453">
    <property type="entry name" value="S1_RNase_E"/>
    <property type="match status" value="1"/>
</dbReference>
<name>A0A2G6PEJ1_9GAMM</name>
<accession>A0A2G6PEJ1</accession>
<dbReference type="Gene3D" id="3.40.1260.20">
    <property type="entry name" value="Ribonuclease E, catalytic domain"/>
    <property type="match status" value="1"/>
</dbReference>
<keyword evidence="6" id="KW-0698">rRNA processing</keyword>
<keyword evidence="15" id="KW-0694">RNA-binding</keyword>
<dbReference type="AlphaFoldDB" id="A0A2G6PEJ1"/>
<keyword evidence="8" id="KW-0819">tRNA processing</keyword>
<evidence type="ECO:0000256" key="5">
    <source>
        <dbReference type="ARBA" id="ARBA00022490"/>
    </source>
</evidence>
<evidence type="ECO:0000256" key="2">
    <source>
        <dbReference type="ARBA" id="ARBA00004496"/>
    </source>
</evidence>
<organism evidence="17 18">
    <name type="scientific">Candidatus Contendibacter odensensis</name>
    <dbReference type="NCBI Taxonomy" id="1400860"/>
    <lineage>
        <taxon>Bacteria</taxon>
        <taxon>Pseudomonadati</taxon>
        <taxon>Pseudomonadota</taxon>
        <taxon>Gammaproteobacteria</taxon>
        <taxon>Candidatus Competibacteraceae</taxon>
        <taxon>Candidatus Contendibacter</taxon>
    </lineage>
</organism>
<dbReference type="PANTHER" id="PTHR30001">
    <property type="entry name" value="RIBONUCLEASE"/>
    <property type="match status" value="1"/>
</dbReference>
<dbReference type="NCBIfam" id="NF008689">
    <property type="entry name" value="PRK11712.1"/>
    <property type="match status" value="1"/>
</dbReference>
<dbReference type="Proteomes" id="UP000229278">
    <property type="component" value="Unassembled WGS sequence"/>
</dbReference>
<keyword evidence="14" id="KW-0460">Magnesium</keyword>
<evidence type="ECO:0000256" key="12">
    <source>
        <dbReference type="ARBA" id="ARBA00022759"/>
    </source>
</evidence>
<evidence type="ECO:0000256" key="8">
    <source>
        <dbReference type="ARBA" id="ARBA00022694"/>
    </source>
</evidence>
<dbReference type="GO" id="GO:0019843">
    <property type="term" value="F:rRNA binding"/>
    <property type="evidence" value="ECO:0007669"/>
    <property type="project" value="UniProtKB-KW"/>
</dbReference>
<protein>
    <recommendedName>
        <fullName evidence="4">Ribonuclease G</fullName>
    </recommendedName>
</protein>
<evidence type="ECO:0000256" key="7">
    <source>
        <dbReference type="ARBA" id="ARBA00022555"/>
    </source>
</evidence>
<dbReference type="Gene3D" id="2.40.50.140">
    <property type="entry name" value="Nucleic acid-binding proteins"/>
    <property type="match status" value="1"/>
</dbReference>
<dbReference type="InterPro" id="IPR019307">
    <property type="entry name" value="RNA-bd_AU-1/RNase_E/G"/>
</dbReference>
<dbReference type="Pfam" id="PF20833">
    <property type="entry name" value="RNase_E_G_Thio"/>
    <property type="match status" value="1"/>
</dbReference>
<dbReference type="PROSITE" id="PS50126">
    <property type="entry name" value="S1"/>
    <property type="match status" value="1"/>
</dbReference>
<keyword evidence="13" id="KW-0378">Hydrolase</keyword>
<dbReference type="GO" id="GO:0004540">
    <property type="term" value="F:RNA nuclease activity"/>
    <property type="evidence" value="ECO:0007669"/>
    <property type="project" value="InterPro"/>
</dbReference>
<gene>
    <name evidence="17" type="ORF">CSA09_04145</name>
</gene>
<evidence type="ECO:0000256" key="10">
    <source>
        <dbReference type="ARBA" id="ARBA00022723"/>
    </source>
</evidence>
<evidence type="ECO:0000313" key="18">
    <source>
        <dbReference type="Proteomes" id="UP000229278"/>
    </source>
</evidence>
<dbReference type="InterPro" id="IPR048583">
    <property type="entry name" value="RNase_E_G_thioredoxin-like"/>
</dbReference>
<evidence type="ECO:0000259" key="16">
    <source>
        <dbReference type="PROSITE" id="PS50126"/>
    </source>
</evidence>
<dbReference type="GO" id="GO:0004519">
    <property type="term" value="F:endonuclease activity"/>
    <property type="evidence" value="ECO:0007669"/>
    <property type="project" value="UniProtKB-KW"/>
</dbReference>
<evidence type="ECO:0000256" key="13">
    <source>
        <dbReference type="ARBA" id="ARBA00022801"/>
    </source>
</evidence>
<dbReference type="SMART" id="SM00316">
    <property type="entry name" value="S1"/>
    <property type="match status" value="1"/>
</dbReference>
<comment type="subcellular location">
    <subcellularLocation>
        <location evidence="2">Cytoplasm</location>
    </subcellularLocation>
</comment>
<evidence type="ECO:0000256" key="4">
    <source>
        <dbReference type="ARBA" id="ARBA00017719"/>
    </source>
</evidence>
<dbReference type="GO" id="GO:0046872">
    <property type="term" value="F:metal ion binding"/>
    <property type="evidence" value="ECO:0007669"/>
    <property type="project" value="UniProtKB-KW"/>
</dbReference>
<dbReference type="Pfam" id="PF10150">
    <property type="entry name" value="RNase_E_G"/>
    <property type="match status" value="1"/>
</dbReference>
<keyword evidence="5" id="KW-0963">Cytoplasm</keyword>
<evidence type="ECO:0000256" key="9">
    <source>
        <dbReference type="ARBA" id="ARBA00022722"/>
    </source>
</evidence>
<sequence length="497" mass="55728">MGTRAEGGTGDEILINVTPRETRVAVVENGALQEILIERTDRRGLVGNIYKGQVCRVLPGMEAAFVDIGLERAAFLHVSDLRPECQHDGDTAGADRSLAITDLVQDGQDLVVQVIKDPIGTKGARLTTHATLPSRFLVFLADADIAGVSVKIDGENERQRLKDVVNTFRAEFGGGYIVRTAAEGAESWALRADMQFLQRLWHSIQERIKSTSGIVNLYEDLPLILRVLRDFIGDSVERVRIDSRETYQRMLAFADKFVPEMVSHLEHYPGERPIFELYGIEDEIQRALGKKVPLKSGGYLIVDQTEAMSTIDVNTGAYVGHRNLEETIFKTNLEATAAIARQLRLRNLGGIIILDFIDMASEENRQAVLATLEKHLEKDRAKSHISQVSPLGLVEMTRKRTRESLEQILCEPCPLCAGHGSVKTAETVCYEIFRELLRETRQYNPRRLMVLAAPEVVDTMLDQESDSVAQLEAFIHIPIKFQAEILYTREQYDVVLM</sequence>
<evidence type="ECO:0000256" key="15">
    <source>
        <dbReference type="ARBA" id="ARBA00022884"/>
    </source>
</evidence>
<dbReference type="PANTHER" id="PTHR30001:SF0">
    <property type="entry name" value="RIBONUCLEASE G"/>
    <property type="match status" value="1"/>
</dbReference>
<dbReference type="GO" id="GO:0008033">
    <property type="term" value="P:tRNA processing"/>
    <property type="evidence" value="ECO:0007669"/>
    <property type="project" value="UniProtKB-KW"/>
</dbReference>
<evidence type="ECO:0000256" key="11">
    <source>
        <dbReference type="ARBA" id="ARBA00022730"/>
    </source>
</evidence>
<evidence type="ECO:0000256" key="3">
    <source>
        <dbReference type="ARBA" id="ARBA00005663"/>
    </source>
</evidence>
<dbReference type="InterPro" id="IPR003029">
    <property type="entry name" value="S1_domain"/>
</dbReference>
<comment type="cofactor">
    <cofactor evidence="1">
        <name>Mg(2+)</name>
        <dbReference type="ChEBI" id="CHEBI:18420"/>
    </cofactor>
</comment>
<feature type="domain" description="S1 motif" evidence="16">
    <location>
        <begin position="47"/>
        <end position="129"/>
    </location>
</feature>
<dbReference type="GO" id="GO:0000049">
    <property type="term" value="F:tRNA binding"/>
    <property type="evidence" value="ECO:0007669"/>
    <property type="project" value="UniProtKB-KW"/>
</dbReference>
<reference evidence="17 18" key="1">
    <citation type="submission" date="2017-10" db="EMBL/GenBank/DDBJ databases">
        <title>Novel microbial diversity and functional potential in the marine mammal oral microbiome.</title>
        <authorList>
            <person name="Dudek N.K."/>
            <person name="Sun C.L."/>
            <person name="Burstein D."/>
            <person name="Kantor R.S."/>
            <person name="Aliaga Goltsman D.S."/>
            <person name="Bik E.M."/>
            <person name="Thomas B.C."/>
            <person name="Banfield J.F."/>
            <person name="Relman D.A."/>
        </authorList>
    </citation>
    <scope>NUCLEOTIDE SEQUENCE [LARGE SCALE GENOMIC DNA]</scope>
    <source>
        <strain evidence="17">DOLJORAL78_50_517</strain>
    </source>
</reference>
<keyword evidence="11" id="KW-0699">rRNA-binding</keyword>